<proteinExistence type="predicted"/>
<accession>A0ABQ4Z7K5</accession>
<gene>
    <name evidence="2" type="ORF">Tco_0752695</name>
</gene>
<reference evidence="2" key="1">
    <citation type="journal article" date="2022" name="Int. J. Mol. Sci.">
        <title>Draft Genome of Tanacetum Coccineum: Genomic Comparison of Closely Related Tanacetum-Family Plants.</title>
        <authorList>
            <person name="Yamashiro T."/>
            <person name="Shiraishi A."/>
            <person name="Nakayama K."/>
            <person name="Satake H."/>
        </authorList>
    </citation>
    <scope>NUCLEOTIDE SEQUENCE</scope>
</reference>
<evidence type="ECO:0000313" key="3">
    <source>
        <dbReference type="Proteomes" id="UP001151760"/>
    </source>
</evidence>
<dbReference type="EMBL" id="BQNB010011102">
    <property type="protein sequence ID" value="GJS86154.1"/>
    <property type="molecule type" value="Genomic_DNA"/>
</dbReference>
<dbReference type="Proteomes" id="UP001151760">
    <property type="component" value="Unassembled WGS sequence"/>
</dbReference>
<reference evidence="2" key="2">
    <citation type="submission" date="2022-01" db="EMBL/GenBank/DDBJ databases">
        <authorList>
            <person name="Yamashiro T."/>
            <person name="Shiraishi A."/>
            <person name="Satake H."/>
            <person name="Nakayama K."/>
        </authorList>
    </citation>
    <scope>NUCLEOTIDE SEQUENCE</scope>
</reference>
<sequence>MEVDAALALHLDHRSSIANERNRVGGGASDMEKKVRLYGEVVKTMGKSGDDGVEALISMLDKVIHYRVGTGVGVLLLSSLSDSMSTSSSSSPRRAISSSPSSLLLSRIVNRILLGSPHRHPPPGPPPGSDSRNSQVMSSGVRHPQHLVISATISSSVCSRLYYNLAEGRCLLWLLGPGT</sequence>
<feature type="region of interest" description="Disordered" evidence="1">
    <location>
        <begin position="115"/>
        <end position="139"/>
    </location>
</feature>
<name>A0ABQ4Z7K5_9ASTR</name>
<comment type="caution">
    <text evidence="2">The sequence shown here is derived from an EMBL/GenBank/DDBJ whole genome shotgun (WGS) entry which is preliminary data.</text>
</comment>
<organism evidence="2 3">
    <name type="scientific">Tanacetum coccineum</name>
    <dbReference type="NCBI Taxonomy" id="301880"/>
    <lineage>
        <taxon>Eukaryota</taxon>
        <taxon>Viridiplantae</taxon>
        <taxon>Streptophyta</taxon>
        <taxon>Embryophyta</taxon>
        <taxon>Tracheophyta</taxon>
        <taxon>Spermatophyta</taxon>
        <taxon>Magnoliopsida</taxon>
        <taxon>eudicotyledons</taxon>
        <taxon>Gunneridae</taxon>
        <taxon>Pentapetalae</taxon>
        <taxon>asterids</taxon>
        <taxon>campanulids</taxon>
        <taxon>Asterales</taxon>
        <taxon>Asteraceae</taxon>
        <taxon>Asteroideae</taxon>
        <taxon>Anthemideae</taxon>
        <taxon>Anthemidinae</taxon>
        <taxon>Tanacetum</taxon>
    </lineage>
</organism>
<evidence type="ECO:0000313" key="2">
    <source>
        <dbReference type="EMBL" id="GJS86154.1"/>
    </source>
</evidence>
<keyword evidence="3" id="KW-1185">Reference proteome</keyword>
<protein>
    <submittedName>
        <fullName evidence="2">Uncharacterized protein</fullName>
    </submittedName>
</protein>
<evidence type="ECO:0000256" key="1">
    <source>
        <dbReference type="SAM" id="MobiDB-lite"/>
    </source>
</evidence>